<proteinExistence type="predicted"/>
<dbReference type="Pfam" id="PF03151">
    <property type="entry name" value="TPT"/>
    <property type="match status" value="1"/>
</dbReference>
<evidence type="ECO:0000256" key="4">
    <source>
        <dbReference type="ARBA" id="ARBA00023136"/>
    </source>
</evidence>
<evidence type="ECO:0000259" key="7">
    <source>
        <dbReference type="Pfam" id="PF03151"/>
    </source>
</evidence>
<organism evidence="8">
    <name type="scientific">Guillardia theta</name>
    <name type="common">Cryptophyte</name>
    <name type="synonym">Cryptomonas phi</name>
    <dbReference type="NCBI Taxonomy" id="55529"/>
    <lineage>
        <taxon>Eukaryota</taxon>
        <taxon>Cryptophyceae</taxon>
        <taxon>Pyrenomonadales</taxon>
        <taxon>Geminigeraceae</taxon>
        <taxon>Guillardia</taxon>
    </lineage>
</organism>
<feature type="transmembrane region" description="Helical" evidence="6">
    <location>
        <begin position="379"/>
        <end position="399"/>
    </location>
</feature>
<evidence type="ECO:0000256" key="1">
    <source>
        <dbReference type="ARBA" id="ARBA00004141"/>
    </source>
</evidence>
<dbReference type="EMBL" id="HBKN01027178">
    <property type="protein sequence ID" value="CAE2310395.1"/>
    <property type="molecule type" value="Transcribed_RNA"/>
</dbReference>
<dbReference type="InterPro" id="IPR037185">
    <property type="entry name" value="EmrE-like"/>
</dbReference>
<protein>
    <recommendedName>
        <fullName evidence="7">Sugar phosphate transporter domain-containing protein</fullName>
    </recommendedName>
</protein>
<accession>A0A7S4NUD4</accession>
<evidence type="ECO:0000313" key="8">
    <source>
        <dbReference type="EMBL" id="CAE2310395.1"/>
    </source>
</evidence>
<keyword evidence="3 6" id="KW-1133">Transmembrane helix</keyword>
<feature type="compositionally biased region" description="Low complexity" evidence="5">
    <location>
        <begin position="443"/>
        <end position="456"/>
    </location>
</feature>
<dbReference type="GO" id="GO:0016020">
    <property type="term" value="C:membrane"/>
    <property type="evidence" value="ECO:0007669"/>
    <property type="project" value="UniProtKB-SubCell"/>
</dbReference>
<sequence>MMGMTMAASSCAFLSPNFSPPSLPAVNKPSVTLLSSSLQSPKAVPYATRHTLAIPSAYSRPLLTRAGSEQKGNPLSSRLMSASSSPTTSSKGISIDLQLIAYFALWYLGNYYYNITNKLALKAAGGAAGFPLTIATLQLGVGCLYALFLWAAPDARKLPKITKEDVIKMIPVAFCAAAAHSFSVFALSAGAVSFGQIVKAAEPAFAALLGVTLYQKKLSLGKWLCLIPVIGGVVLASVKELDFAWSALITACIANLFAAFKGQENQKLMTTPGIKDRLGNVGNQFAITMILSFLLSVPVMIAKEGAKWGQFCSLWQTTPAVTYNLIASGLWFYGYNELATMTIKKTNAVTQSVANTAKRVIVIIGVAIVLRESLDPIKLLGCAIGIGGVFLYSIIDLIFPPSNSPAAPRKLYGWQKNKASRPWVKRQQRGILRYRDMLQLRYSSGPGSDTPSTSTSLTARMASKSKTGRRLGRSRPVSAPPAPPAREEGSQGQVNQFKEVTEDIPQISPAVEPMRTEVKAVEKPRVAEASKDKFPDGSVLKSPFGEFTMPSWFSTGKNFGASA</sequence>
<feature type="transmembrane region" description="Helical" evidence="6">
    <location>
        <begin position="170"/>
        <end position="198"/>
    </location>
</feature>
<dbReference type="InterPro" id="IPR004853">
    <property type="entry name" value="Sugar_P_trans_dom"/>
</dbReference>
<evidence type="ECO:0000256" key="6">
    <source>
        <dbReference type="SAM" id="Phobius"/>
    </source>
</evidence>
<feature type="transmembrane region" description="Helical" evidence="6">
    <location>
        <begin position="243"/>
        <end position="260"/>
    </location>
</feature>
<feature type="compositionally biased region" description="Low complexity" evidence="5">
    <location>
        <begin position="76"/>
        <end position="90"/>
    </location>
</feature>
<feature type="transmembrane region" description="Helical" evidence="6">
    <location>
        <begin position="125"/>
        <end position="150"/>
    </location>
</feature>
<dbReference type="InterPro" id="IPR050186">
    <property type="entry name" value="TPT_transporter"/>
</dbReference>
<feature type="region of interest" description="Disordered" evidence="5">
    <location>
        <begin position="68"/>
        <end position="90"/>
    </location>
</feature>
<feature type="compositionally biased region" description="Basic and acidic residues" evidence="5">
    <location>
        <begin position="514"/>
        <end position="535"/>
    </location>
</feature>
<comment type="subcellular location">
    <subcellularLocation>
        <location evidence="1">Membrane</location>
        <topology evidence="1">Multi-pass membrane protein</topology>
    </subcellularLocation>
</comment>
<feature type="transmembrane region" description="Helical" evidence="6">
    <location>
        <begin position="219"/>
        <end position="237"/>
    </location>
</feature>
<keyword evidence="2 6" id="KW-0812">Transmembrane</keyword>
<feature type="domain" description="Sugar phosphate transporter" evidence="7">
    <location>
        <begin position="98"/>
        <end position="393"/>
    </location>
</feature>
<feature type="region of interest" description="Disordered" evidence="5">
    <location>
        <begin position="442"/>
        <end position="547"/>
    </location>
</feature>
<gene>
    <name evidence="8" type="ORF">GTHE00462_LOCUS21028</name>
</gene>
<reference evidence="8" key="1">
    <citation type="submission" date="2021-01" db="EMBL/GenBank/DDBJ databases">
        <authorList>
            <person name="Corre E."/>
            <person name="Pelletier E."/>
            <person name="Niang G."/>
            <person name="Scheremetjew M."/>
            <person name="Finn R."/>
            <person name="Kale V."/>
            <person name="Holt S."/>
            <person name="Cochrane G."/>
            <person name="Meng A."/>
            <person name="Brown T."/>
            <person name="Cohen L."/>
        </authorList>
    </citation>
    <scope>NUCLEOTIDE SEQUENCE</scope>
    <source>
        <strain evidence="8">CCMP 2712</strain>
    </source>
</reference>
<keyword evidence="4 6" id="KW-0472">Membrane</keyword>
<dbReference type="AlphaFoldDB" id="A0A7S4NUD4"/>
<dbReference type="SUPFAM" id="SSF103481">
    <property type="entry name" value="Multidrug resistance efflux transporter EmrE"/>
    <property type="match status" value="2"/>
</dbReference>
<name>A0A7S4NUD4_GUITH</name>
<feature type="transmembrane region" description="Helical" evidence="6">
    <location>
        <begin position="314"/>
        <end position="335"/>
    </location>
</feature>
<feature type="transmembrane region" description="Helical" evidence="6">
    <location>
        <begin position="281"/>
        <end position="302"/>
    </location>
</feature>
<evidence type="ECO:0000256" key="3">
    <source>
        <dbReference type="ARBA" id="ARBA00022989"/>
    </source>
</evidence>
<evidence type="ECO:0000256" key="2">
    <source>
        <dbReference type="ARBA" id="ARBA00022692"/>
    </source>
</evidence>
<feature type="transmembrane region" description="Helical" evidence="6">
    <location>
        <begin position="93"/>
        <end position="113"/>
    </location>
</feature>
<dbReference type="PANTHER" id="PTHR11132">
    <property type="entry name" value="SOLUTE CARRIER FAMILY 35"/>
    <property type="match status" value="1"/>
</dbReference>
<evidence type="ECO:0000256" key="5">
    <source>
        <dbReference type="SAM" id="MobiDB-lite"/>
    </source>
</evidence>